<dbReference type="Proteomes" id="UP000489600">
    <property type="component" value="Unassembled WGS sequence"/>
</dbReference>
<keyword evidence="3" id="KW-1185">Reference proteome</keyword>
<comment type="caution">
    <text evidence="2">The sequence shown here is derived from an EMBL/GenBank/DDBJ whole genome shotgun (WGS) entry which is preliminary data.</text>
</comment>
<accession>A0A565BQG9</accession>
<protein>
    <submittedName>
        <fullName evidence="2">Uncharacterized protein</fullName>
    </submittedName>
</protein>
<feature type="region of interest" description="Disordered" evidence="1">
    <location>
        <begin position="1"/>
        <end position="84"/>
    </location>
</feature>
<dbReference type="EMBL" id="CABITT030000004">
    <property type="protein sequence ID" value="VVB03620.1"/>
    <property type="molecule type" value="Genomic_DNA"/>
</dbReference>
<dbReference type="OrthoDB" id="660385at2759"/>
<evidence type="ECO:0000313" key="2">
    <source>
        <dbReference type="EMBL" id="VVB03620.1"/>
    </source>
</evidence>
<evidence type="ECO:0000313" key="3">
    <source>
        <dbReference type="Proteomes" id="UP000489600"/>
    </source>
</evidence>
<dbReference type="AlphaFoldDB" id="A0A565BQG9"/>
<reference evidence="2" key="1">
    <citation type="submission" date="2019-07" db="EMBL/GenBank/DDBJ databases">
        <authorList>
            <person name="Dittberner H."/>
        </authorList>
    </citation>
    <scope>NUCLEOTIDE SEQUENCE [LARGE SCALE GENOMIC DNA]</scope>
</reference>
<feature type="compositionally biased region" description="Basic residues" evidence="1">
    <location>
        <begin position="75"/>
        <end position="84"/>
    </location>
</feature>
<organism evidence="2 3">
    <name type="scientific">Arabis nemorensis</name>
    <dbReference type="NCBI Taxonomy" id="586526"/>
    <lineage>
        <taxon>Eukaryota</taxon>
        <taxon>Viridiplantae</taxon>
        <taxon>Streptophyta</taxon>
        <taxon>Embryophyta</taxon>
        <taxon>Tracheophyta</taxon>
        <taxon>Spermatophyta</taxon>
        <taxon>Magnoliopsida</taxon>
        <taxon>eudicotyledons</taxon>
        <taxon>Gunneridae</taxon>
        <taxon>Pentapetalae</taxon>
        <taxon>rosids</taxon>
        <taxon>malvids</taxon>
        <taxon>Brassicales</taxon>
        <taxon>Brassicaceae</taxon>
        <taxon>Arabideae</taxon>
        <taxon>Arabis</taxon>
    </lineage>
</organism>
<proteinExistence type="predicted"/>
<name>A0A565BQG9_9BRAS</name>
<sequence>MDGFGYGSGQRTYTGDRRTEIVSGKGYGGLGGSKQIYGTQDFPPSLPPPPGDMAARRSNASSAKPSWGLSDAEMRRKKRIARKN</sequence>
<gene>
    <name evidence="2" type="ORF">ANE_LOCUS14064</name>
</gene>
<evidence type="ECO:0000256" key="1">
    <source>
        <dbReference type="SAM" id="MobiDB-lite"/>
    </source>
</evidence>